<dbReference type="GO" id="GO:0006508">
    <property type="term" value="P:proteolysis"/>
    <property type="evidence" value="ECO:0007669"/>
    <property type="project" value="InterPro"/>
</dbReference>
<sequence length="493" mass="53948">MIKKVLTLRTSLLLAFAGTALLTSCKKDPVVVNPSGTTPPTTATNGYVDNWILSNMRDYYYWTDKIPAKPDTTKAPSDFFYSLLYDYGNTANPQRDRFSWIQESSAELKALLSGESKTTGADFRLINPSGTSNVYGIILYVLPGSPADKAGLKRGDAFYSVNGVTLTTDQTVINKAFADETVTQTYGIATLQNGVYTNTTTTKSITPVVFQENPIFKDSVYTDGTRKIGYLMYNQFVPGPNNSNSTQYDDQVNAIFGKFKQQGVNEMVLDLRYNGGGSVASSTQLASLLVKGLNGQAKVPYARTEWNALITNEIKNNPKYGNDFFYNYFSVKANNIGDQLQRLYVLTTRGTASASELIINGLRPFMTVNTIGATSYGKNVGSITITDDKNPKNQWGMQPIVFRSFNKNNESDYWTGFTPTVAVNEFSYPLVPIGDTRDPLLAAAINHMKGLTTGGRLGSVGNVTALGSSLDRKAGGQNMFIDLKLQPNGKLLN</sequence>
<dbReference type="InterPro" id="IPR029045">
    <property type="entry name" value="ClpP/crotonase-like_dom_sf"/>
</dbReference>
<dbReference type="Pfam" id="PF18294">
    <property type="entry name" value="Pept_S41_N"/>
    <property type="match status" value="1"/>
</dbReference>
<dbReference type="InterPro" id="IPR041613">
    <property type="entry name" value="Pept_S41_N"/>
</dbReference>
<dbReference type="Pfam" id="PF17820">
    <property type="entry name" value="PDZ_6"/>
    <property type="match status" value="1"/>
</dbReference>
<evidence type="ECO:0000259" key="2">
    <source>
        <dbReference type="PROSITE" id="PS50106"/>
    </source>
</evidence>
<accession>A0A939GDT8</accession>
<dbReference type="GO" id="GO:0008236">
    <property type="term" value="F:serine-type peptidase activity"/>
    <property type="evidence" value="ECO:0007669"/>
    <property type="project" value="InterPro"/>
</dbReference>
<name>A0A939GDT8_9BACT</name>
<keyword evidence="4" id="KW-1185">Reference proteome</keyword>
<feature type="chain" id="PRO_5036884599" evidence="1">
    <location>
        <begin position="23"/>
        <end position="493"/>
    </location>
</feature>
<dbReference type="GO" id="GO:0030288">
    <property type="term" value="C:outer membrane-bounded periplasmic space"/>
    <property type="evidence" value="ECO:0007669"/>
    <property type="project" value="TreeGrafter"/>
</dbReference>
<organism evidence="3 4">
    <name type="scientific">Fibrella rubiginis</name>
    <dbReference type="NCBI Taxonomy" id="2817060"/>
    <lineage>
        <taxon>Bacteria</taxon>
        <taxon>Pseudomonadati</taxon>
        <taxon>Bacteroidota</taxon>
        <taxon>Cytophagia</taxon>
        <taxon>Cytophagales</taxon>
        <taxon>Spirosomataceae</taxon>
        <taxon>Fibrella</taxon>
    </lineage>
</organism>
<keyword evidence="1" id="KW-0732">Signal</keyword>
<dbReference type="GO" id="GO:0004175">
    <property type="term" value="F:endopeptidase activity"/>
    <property type="evidence" value="ECO:0007669"/>
    <property type="project" value="TreeGrafter"/>
</dbReference>
<dbReference type="AlphaFoldDB" id="A0A939GDT8"/>
<dbReference type="CDD" id="cd07561">
    <property type="entry name" value="Peptidase_S41_CPP_like"/>
    <property type="match status" value="1"/>
</dbReference>
<reference evidence="3" key="1">
    <citation type="submission" date="2021-03" db="EMBL/GenBank/DDBJ databases">
        <title>Fibrella sp. HMF5335 genome sequencing and assembly.</title>
        <authorList>
            <person name="Kang H."/>
            <person name="Kim H."/>
            <person name="Bae S."/>
            <person name="Joh K."/>
        </authorList>
    </citation>
    <scope>NUCLEOTIDE SEQUENCE</scope>
    <source>
        <strain evidence="3">HMF5335</strain>
    </source>
</reference>
<dbReference type="PANTHER" id="PTHR32060:SF30">
    <property type="entry name" value="CARBOXY-TERMINAL PROCESSING PROTEASE CTPA"/>
    <property type="match status" value="1"/>
</dbReference>
<protein>
    <submittedName>
        <fullName evidence="3">Peptidase S41</fullName>
    </submittedName>
</protein>
<dbReference type="InterPro" id="IPR001478">
    <property type="entry name" value="PDZ"/>
</dbReference>
<feature type="domain" description="PDZ" evidence="2">
    <location>
        <begin position="137"/>
        <end position="172"/>
    </location>
</feature>
<dbReference type="PROSITE" id="PS50106">
    <property type="entry name" value="PDZ"/>
    <property type="match status" value="1"/>
</dbReference>
<dbReference type="Proteomes" id="UP000664034">
    <property type="component" value="Unassembled WGS sequence"/>
</dbReference>
<dbReference type="Gene3D" id="2.30.42.10">
    <property type="match status" value="1"/>
</dbReference>
<proteinExistence type="predicted"/>
<dbReference type="SUPFAM" id="SSF50156">
    <property type="entry name" value="PDZ domain-like"/>
    <property type="match status" value="1"/>
</dbReference>
<dbReference type="PROSITE" id="PS51257">
    <property type="entry name" value="PROKAR_LIPOPROTEIN"/>
    <property type="match status" value="1"/>
</dbReference>
<dbReference type="Gene3D" id="3.30.750.170">
    <property type="match status" value="1"/>
</dbReference>
<dbReference type="EMBL" id="JAFMYV010000001">
    <property type="protein sequence ID" value="MBO0935399.1"/>
    <property type="molecule type" value="Genomic_DNA"/>
</dbReference>
<gene>
    <name evidence="3" type="ORF">J2I47_02445</name>
</gene>
<dbReference type="GO" id="GO:0007165">
    <property type="term" value="P:signal transduction"/>
    <property type="evidence" value="ECO:0007669"/>
    <property type="project" value="TreeGrafter"/>
</dbReference>
<dbReference type="InterPro" id="IPR041489">
    <property type="entry name" value="PDZ_6"/>
</dbReference>
<dbReference type="RefSeq" id="WP_207362954.1">
    <property type="nucleotide sequence ID" value="NZ_JAFMYV010000001.1"/>
</dbReference>
<dbReference type="Gene3D" id="3.90.226.10">
    <property type="entry name" value="2-enoyl-CoA Hydratase, Chain A, domain 1"/>
    <property type="match status" value="1"/>
</dbReference>
<evidence type="ECO:0000256" key="1">
    <source>
        <dbReference type="SAM" id="SignalP"/>
    </source>
</evidence>
<dbReference type="SUPFAM" id="SSF52096">
    <property type="entry name" value="ClpP/crotonase"/>
    <property type="match status" value="1"/>
</dbReference>
<evidence type="ECO:0000313" key="4">
    <source>
        <dbReference type="Proteomes" id="UP000664034"/>
    </source>
</evidence>
<dbReference type="InterPro" id="IPR036034">
    <property type="entry name" value="PDZ_sf"/>
</dbReference>
<comment type="caution">
    <text evidence="3">The sequence shown here is derived from an EMBL/GenBank/DDBJ whole genome shotgun (WGS) entry which is preliminary data.</text>
</comment>
<feature type="signal peptide" evidence="1">
    <location>
        <begin position="1"/>
        <end position="22"/>
    </location>
</feature>
<evidence type="ECO:0000313" key="3">
    <source>
        <dbReference type="EMBL" id="MBO0935399.1"/>
    </source>
</evidence>
<dbReference type="PANTHER" id="PTHR32060">
    <property type="entry name" value="TAIL-SPECIFIC PROTEASE"/>
    <property type="match status" value="1"/>
</dbReference>
<dbReference type="InterPro" id="IPR005151">
    <property type="entry name" value="Tail-specific_protease"/>
</dbReference>
<dbReference type="Pfam" id="PF03572">
    <property type="entry name" value="Peptidase_S41"/>
    <property type="match status" value="1"/>
</dbReference>